<name>A0A955I159_9BACT</name>
<evidence type="ECO:0000259" key="1">
    <source>
        <dbReference type="PROSITE" id="PS51192"/>
    </source>
</evidence>
<organism evidence="2 3">
    <name type="scientific">Candidatus Dojkabacteria bacterium</name>
    <dbReference type="NCBI Taxonomy" id="2099670"/>
    <lineage>
        <taxon>Bacteria</taxon>
        <taxon>Candidatus Dojkabacteria</taxon>
    </lineage>
</organism>
<dbReference type="InterPro" id="IPR038718">
    <property type="entry name" value="SNF2-like_sf"/>
</dbReference>
<dbReference type="GO" id="GO:0004386">
    <property type="term" value="F:helicase activity"/>
    <property type="evidence" value="ECO:0007669"/>
    <property type="project" value="UniProtKB-KW"/>
</dbReference>
<dbReference type="PANTHER" id="PTHR45629:SF7">
    <property type="entry name" value="DNA EXCISION REPAIR PROTEIN ERCC-6-RELATED"/>
    <property type="match status" value="1"/>
</dbReference>
<keyword evidence="2" id="KW-0067">ATP-binding</keyword>
<dbReference type="Proteomes" id="UP000741282">
    <property type="component" value="Unassembled WGS sequence"/>
</dbReference>
<feature type="domain" description="Helicase ATP-binding" evidence="1">
    <location>
        <begin position="52"/>
        <end position="218"/>
    </location>
</feature>
<dbReference type="InterPro" id="IPR014001">
    <property type="entry name" value="Helicase_ATP-bd"/>
</dbReference>
<protein>
    <submittedName>
        <fullName evidence="2">DEAD/DEAH box helicase family protein</fullName>
    </submittedName>
</protein>
<dbReference type="Gene3D" id="3.40.50.10810">
    <property type="entry name" value="Tandem AAA-ATPase domain"/>
    <property type="match status" value="1"/>
</dbReference>
<keyword evidence="2" id="KW-0347">Helicase</keyword>
<keyword evidence="2" id="KW-0378">Hydrolase</keyword>
<dbReference type="InterPro" id="IPR050496">
    <property type="entry name" value="SNF2_RAD54_helicase_repair"/>
</dbReference>
<dbReference type="EMBL" id="JAGQLN010000002">
    <property type="protein sequence ID" value="MCA9376387.1"/>
    <property type="molecule type" value="Genomic_DNA"/>
</dbReference>
<keyword evidence="2" id="KW-0547">Nucleotide-binding</keyword>
<comment type="caution">
    <text evidence="2">The sequence shown here is derived from an EMBL/GenBank/DDBJ whole genome shotgun (WGS) entry which is preliminary data.</text>
</comment>
<dbReference type="SUPFAM" id="SSF52540">
    <property type="entry name" value="P-loop containing nucleoside triphosphate hydrolases"/>
    <property type="match status" value="2"/>
</dbReference>
<dbReference type="Gene3D" id="3.40.50.300">
    <property type="entry name" value="P-loop containing nucleotide triphosphate hydrolases"/>
    <property type="match status" value="1"/>
</dbReference>
<dbReference type="SMART" id="SM00487">
    <property type="entry name" value="DEXDc"/>
    <property type="match status" value="1"/>
</dbReference>
<dbReference type="GO" id="GO:0005524">
    <property type="term" value="F:ATP binding"/>
    <property type="evidence" value="ECO:0007669"/>
    <property type="project" value="InterPro"/>
</dbReference>
<reference evidence="2" key="2">
    <citation type="journal article" date="2021" name="Microbiome">
        <title>Successional dynamics and alternative stable states in a saline activated sludge microbial community over 9 years.</title>
        <authorList>
            <person name="Wang Y."/>
            <person name="Ye J."/>
            <person name="Ju F."/>
            <person name="Liu L."/>
            <person name="Boyd J.A."/>
            <person name="Deng Y."/>
            <person name="Parks D.H."/>
            <person name="Jiang X."/>
            <person name="Yin X."/>
            <person name="Woodcroft B.J."/>
            <person name="Tyson G.W."/>
            <person name="Hugenholtz P."/>
            <person name="Polz M.F."/>
            <person name="Zhang T."/>
        </authorList>
    </citation>
    <scope>NUCLEOTIDE SEQUENCE</scope>
    <source>
        <strain evidence="2">HKST-UBA17</strain>
    </source>
</reference>
<dbReference type="AlphaFoldDB" id="A0A955I159"/>
<evidence type="ECO:0000313" key="3">
    <source>
        <dbReference type="Proteomes" id="UP000741282"/>
    </source>
</evidence>
<dbReference type="InterPro" id="IPR000330">
    <property type="entry name" value="SNF2_N"/>
</dbReference>
<dbReference type="PROSITE" id="PS51192">
    <property type="entry name" value="HELICASE_ATP_BIND_1"/>
    <property type="match status" value="1"/>
</dbReference>
<accession>A0A955I159</accession>
<dbReference type="PANTHER" id="PTHR45629">
    <property type="entry name" value="SNF2/RAD54 FAMILY MEMBER"/>
    <property type="match status" value="1"/>
</dbReference>
<evidence type="ECO:0000313" key="2">
    <source>
        <dbReference type="EMBL" id="MCA9376387.1"/>
    </source>
</evidence>
<sequence length="955" mass="111643">MKLNGITEYHAKYLAAKIRRRFPMDDFNRLTNAIYDSNIEIYPHQLSAADFVLNSPLSKGAILADEIGMGKSVETGLVLSNLKNHGEKKFLIIAPVTEITMWKVNLQRLFGFESMVITERKLVELKKLDNANPLDVDPIVICSYKFAYERMNLLEKVEWEFIVVDEAHRLKNIYDIRSAIGDSISFFVKPYPKLLITSNPFQSTMKRLFRLGNLVDKYAFGDKRSFNYQFVSITDDIDYGELSQRLRPVMIRTPHHRAKKYIGKAFRREILLSYKPSALESDFITAVNNYFINTSKFGLPSEKESLQALALYKQLVVSPKIAMGGLGYIDAALKIVRQAKDPSTSLIRKFKNDIETLSWIDDEWYRKKDGGKLDATSKKNIKRAVDKEQNDLLIMREYALSIKKDSRINALVNGLNKAERSLKRKSGRKHYIIYTESKQAQKYIAFMLHDRGFSNIYTINKRNQDKRSLEIYHRFINNKENHYLLTGDELIDRRTAIINEFQSKGEYLVATDPGMSEQVLKKCDVVVNYDLPIDPYRTEWRISRVSGQFNNNDILVLNIVNEANEFEKWNYQIQSENFEIFSGKHGRSDRAIGSIGVGTDYAMEVFKFFMQTHTVHLMDQPFRKISVEIKDAVSRSMNNYYNRLVIKSAQTEKRLTKKILDRYDESITELKKSLTIISAVVVGDKGTVTTRGAGYLNLRRKPLVMKKEDLGIYGFDETLRGDRRKFYVNKGIGKKILDKAYRGKLPVHHLKFRYASVKPRFDSLKKLKKSRGFLELKLVTVRGMQIEDYLIFNAITDDGQILSQKQCHDLMHLSAKDLGGFRGRIDLRKVFLHNKEQLIKKLQERDTIYMEELSRKLEIWLNDRVLVHRRDLRLIMTEKRKLHRRWMNSTRERRKEKLEMQLLEVGVLRRKKMRYIRKIRNYSTLEKDDMLGRLSSSMELKSSSRNLFTIRWELV</sequence>
<proteinExistence type="predicted"/>
<reference evidence="2" key="1">
    <citation type="submission" date="2020-04" db="EMBL/GenBank/DDBJ databases">
        <authorList>
            <person name="Zhang T."/>
        </authorList>
    </citation>
    <scope>NUCLEOTIDE SEQUENCE</scope>
    <source>
        <strain evidence="2">HKST-UBA17</strain>
    </source>
</reference>
<gene>
    <name evidence="2" type="ORF">KC685_00520</name>
</gene>
<dbReference type="InterPro" id="IPR027417">
    <property type="entry name" value="P-loop_NTPase"/>
</dbReference>
<dbReference type="Pfam" id="PF00176">
    <property type="entry name" value="SNF2-rel_dom"/>
    <property type="match status" value="1"/>
</dbReference>